<organism evidence="3 4">
    <name type="scientific">Paramecium pentaurelia</name>
    <dbReference type="NCBI Taxonomy" id="43138"/>
    <lineage>
        <taxon>Eukaryota</taxon>
        <taxon>Sar</taxon>
        <taxon>Alveolata</taxon>
        <taxon>Ciliophora</taxon>
        <taxon>Intramacronucleata</taxon>
        <taxon>Oligohymenophorea</taxon>
        <taxon>Peniculida</taxon>
        <taxon>Parameciidae</taxon>
        <taxon>Paramecium</taxon>
    </lineage>
</organism>
<dbReference type="OrthoDB" id="310684at2759"/>
<feature type="chain" id="PRO_5035868027" description="Transmembrane protein" evidence="2">
    <location>
        <begin position="20"/>
        <end position="288"/>
    </location>
</feature>
<gene>
    <name evidence="3" type="ORF">PPENT_87.1.T1370088</name>
</gene>
<dbReference type="Proteomes" id="UP000689195">
    <property type="component" value="Unassembled WGS sequence"/>
</dbReference>
<keyword evidence="1" id="KW-0812">Transmembrane</keyword>
<evidence type="ECO:0000256" key="2">
    <source>
        <dbReference type="SAM" id="SignalP"/>
    </source>
</evidence>
<evidence type="ECO:0008006" key="5">
    <source>
        <dbReference type="Google" id="ProtNLM"/>
    </source>
</evidence>
<protein>
    <recommendedName>
        <fullName evidence="5">Transmembrane protein</fullName>
    </recommendedName>
</protein>
<keyword evidence="2" id="KW-0732">Signal</keyword>
<reference evidence="3" key="1">
    <citation type="submission" date="2021-01" db="EMBL/GenBank/DDBJ databases">
        <authorList>
            <consortium name="Genoscope - CEA"/>
            <person name="William W."/>
        </authorList>
    </citation>
    <scope>NUCLEOTIDE SEQUENCE</scope>
</reference>
<evidence type="ECO:0000256" key="1">
    <source>
        <dbReference type="SAM" id="Phobius"/>
    </source>
</evidence>
<name>A0A8S1XV20_9CILI</name>
<feature type="transmembrane region" description="Helical" evidence="1">
    <location>
        <begin position="222"/>
        <end position="245"/>
    </location>
</feature>
<dbReference type="AlphaFoldDB" id="A0A8S1XV20"/>
<dbReference type="EMBL" id="CAJJDO010000137">
    <property type="protein sequence ID" value="CAD8204462.1"/>
    <property type="molecule type" value="Genomic_DNA"/>
</dbReference>
<sequence length="288" mass="34229">MKSQISSLLILQLIIPSYSSCLNAVSCQNEQQYQYQQFAVLQMMKCYYQMHNRSLHQNVESLSDHDWMIFTMFLNQFNLLCNYHNILNNINQITNSINNIKQQQKYDEQLIELLTHNFQKMNQYSINFTTAIEVFQNTLKNEKDRLDKYNNISNHLSIIQNQTQFNQTTSFSNLNYLLQLTNSLQIISDNQMQDSIKFYFISLFAFYLITRNNPQKENQKFILAYVTIFFLTECLLSLVLTQLLLKYIRFFAMMAIQYSIVKQFLNSSLGEDQITLVINQIKNKYKLD</sequence>
<proteinExistence type="predicted"/>
<accession>A0A8S1XV20</accession>
<keyword evidence="1" id="KW-1133">Transmembrane helix</keyword>
<evidence type="ECO:0000313" key="3">
    <source>
        <dbReference type="EMBL" id="CAD8204462.1"/>
    </source>
</evidence>
<feature type="signal peptide" evidence="2">
    <location>
        <begin position="1"/>
        <end position="19"/>
    </location>
</feature>
<keyword evidence="1" id="KW-0472">Membrane</keyword>
<keyword evidence="4" id="KW-1185">Reference proteome</keyword>
<evidence type="ECO:0000313" key="4">
    <source>
        <dbReference type="Proteomes" id="UP000689195"/>
    </source>
</evidence>
<comment type="caution">
    <text evidence="3">The sequence shown here is derived from an EMBL/GenBank/DDBJ whole genome shotgun (WGS) entry which is preliminary data.</text>
</comment>